<dbReference type="SMR" id="A0A0E2Z6A7"/>
<evidence type="ECO:0000256" key="3">
    <source>
        <dbReference type="ARBA" id="ARBA00022771"/>
    </source>
</evidence>
<evidence type="ECO:0000256" key="5">
    <source>
        <dbReference type="ARBA" id="ARBA00023015"/>
    </source>
</evidence>
<evidence type="ECO:0000256" key="7">
    <source>
        <dbReference type="ARBA" id="ARBA00023163"/>
    </source>
</evidence>
<keyword evidence="3 8" id="KW-0863">Zinc-finger</keyword>
<organism evidence="10 11">
    <name type="scientific">Nitrosococcus oceani C-27</name>
    <dbReference type="NCBI Taxonomy" id="314279"/>
    <lineage>
        <taxon>Bacteria</taxon>
        <taxon>Pseudomonadati</taxon>
        <taxon>Pseudomonadota</taxon>
        <taxon>Gammaproteobacteria</taxon>
        <taxon>Chromatiales</taxon>
        <taxon>Chromatiaceae</taxon>
        <taxon>Nitrosococcus</taxon>
    </lineage>
</organism>
<keyword evidence="8" id="KW-0862">Zinc</keyword>
<dbReference type="Proteomes" id="UP000028839">
    <property type="component" value="Unassembled WGS sequence"/>
</dbReference>
<dbReference type="PROSITE" id="PS51161">
    <property type="entry name" value="ATP_CONE"/>
    <property type="match status" value="1"/>
</dbReference>
<dbReference type="Pfam" id="PF22811">
    <property type="entry name" value="Zn_ribbon_NrdR"/>
    <property type="match status" value="1"/>
</dbReference>
<gene>
    <name evidence="8" type="primary">nrdR</name>
    <name evidence="10" type="ORF">IB75_10805</name>
</gene>
<proteinExistence type="inferred from homology"/>
<comment type="function">
    <text evidence="8">Negatively regulates transcription of bacterial ribonucleotide reductase nrd genes and operons by binding to NrdR-boxes.</text>
</comment>
<evidence type="ECO:0000256" key="2">
    <source>
        <dbReference type="ARBA" id="ARBA00022741"/>
    </source>
</evidence>
<keyword evidence="4 8" id="KW-0067">ATP-binding</keyword>
<dbReference type="PANTHER" id="PTHR30455">
    <property type="entry name" value="TRANSCRIPTIONAL REPRESSOR NRDR"/>
    <property type="match status" value="1"/>
</dbReference>
<evidence type="ECO:0000256" key="8">
    <source>
        <dbReference type="HAMAP-Rule" id="MF_00440"/>
    </source>
</evidence>
<keyword evidence="1 8" id="KW-0678">Repressor</keyword>
<evidence type="ECO:0000256" key="6">
    <source>
        <dbReference type="ARBA" id="ARBA00023125"/>
    </source>
</evidence>
<dbReference type="GO" id="GO:0003677">
    <property type="term" value="F:DNA binding"/>
    <property type="evidence" value="ECO:0007669"/>
    <property type="project" value="UniProtKB-KW"/>
</dbReference>
<dbReference type="HAMAP" id="MF_00440">
    <property type="entry name" value="NrdR"/>
    <property type="match status" value="1"/>
</dbReference>
<evidence type="ECO:0000259" key="9">
    <source>
        <dbReference type="PROSITE" id="PS51161"/>
    </source>
</evidence>
<dbReference type="InterPro" id="IPR055173">
    <property type="entry name" value="NrdR-like_N"/>
</dbReference>
<keyword evidence="6 8" id="KW-0238">DNA-binding</keyword>
<dbReference type="InterPro" id="IPR005144">
    <property type="entry name" value="ATP-cone_dom"/>
</dbReference>
<keyword evidence="2 8" id="KW-0547">Nucleotide-binding</keyword>
<comment type="similarity">
    <text evidence="8">Belongs to the NrdR family.</text>
</comment>
<dbReference type="EMBL" id="JPGN01000063">
    <property type="protein sequence ID" value="KFI19090.1"/>
    <property type="molecule type" value="Genomic_DNA"/>
</dbReference>
<protein>
    <recommendedName>
        <fullName evidence="8">Transcriptional repressor NrdR</fullName>
    </recommendedName>
</protein>
<evidence type="ECO:0000313" key="10">
    <source>
        <dbReference type="EMBL" id="KFI19090.1"/>
    </source>
</evidence>
<reference evidence="10 11" key="1">
    <citation type="submission" date="2014-07" db="EMBL/GenBank/DDBJ databases">
        <title>Comparative analysis of Nitrosococcus oceani genome inventories of strains from Pacific and Atlantic gyres.</title>
        <authorList>
            <person name="Lim C.K."/>
            <person name="Wang L."/>
            <person name="Sayavedra-Soto L.A."/>
            <person name="Klotz M.G."/>
        </authorList>
    </citation>
    <scope>NUCLEOTIDE SEQUENCE [LARGE SCALE GENOMIC DNA]</scope>
    <source>
        <strain evidence="10 11">C-27</strain>
    </source>
</reference>
<evidence type="ECO:0000256" key="4">
    <source>
        <dbReference type="ARBA" id="ARBA00022840"/>
    </source>
</evidence>
<dbReference type="GO" id="GO:0045892">
    <property type="term" value="P:negative regulation of DNA-templated transcription"/>
    <property type="evidence" value="ECO:0007669"/>
    <property type="project" value="UniProtKB-UniRule"/>
</dbReference>
<comment type="cofactor">
    <cofactor evidence="8">
        <name>Zn(2+)</name>
        <dbReference type="ChEBI" id="CHEBI:29105"/>
    </cofactor>
    <text evidence="8">Binds 1 zinc ion.</text>
</comment>
<name>A0A0E2Z6A7_9GAMM</name>
<dbReference type="OrthoDB" id="9807461at2"/>
<dbReference type="HOGENOM" id="CLU_108412_0_0_6"/>
<evidence type="ECO:0000313" key="11">
    <source>
        <dbReference type="Proteomes" id="UP000028839"/>
    </source>
</evidence>
<keyword evidence="5 8" id="KW-0805">Transcription regulation</keyword>
<dbReference type="AlphaFoldDB" id="A0A0E2Z6A7"/>
<dbReference type="InterPro" id="IPR003796">
    <property type="entry name" value="RNR_NrdR-like"/>
</dbReference>
<accession>A0A0E2Z6A7</accession>
<dbReference type="Pfam" id="PF03477">
    <property type="entry name" value="ATP-cone"/>
    <property type="match status" value="1"/>
</dbReference>
<keyword evidence="7 8" id="KW-0804">Transcription</keyword>
<evidence type="ECO:0000256" key="1">
    <source>
        <dbReference type="ARBA" id="ARBA00022491"/>
    </source>
</evidence>
<dbReference type="PANTHER" id="PTHR30455:SF2">
    <property type="entry name" value="TRANSCRIPTIONAL REPRESSOR NRDR"/>
    <property type="match status" value="1"/>
</dbReference>
<dbReference type="GO" id="GO:0005524">
    <property type="term" value="F:ATP binding"/>
    <property type="evidence" value="ECO:0007669"/>
    <property type="project" value="UniProtKB-UniRule"/>
</dbReference>
<keyword evidence="8" id="KW-0479">Metal-binding</keyword>
<feature type="zinc finger region" evidence="8">
    <location>
        <begin position="3"/>
        <end position="34"/>
    </location>
</feature>
<sequence>MHCPFCGAGDTKVTDSRLANEGEAIRRRRECQGCGERFTTYEAADLVLPRLLKRNGTREPFQEEKLRAGILRAVEKRPVSTEAVEAAIRRIVHRLRASGEREFDSQVLGEWVMDELRHLDEVAYVRFASVYRRFQDVQAFREEIERLERALSLEERAAQLSLLLDGGSLVNKSN</sequence>
<dbReference type="GO" id="GO:0008270">
    <property type="term" value="F:zinc ion binding"/>
    <property type="evidence" value="ECO:0007669"/>
    <property type="project" value="UniProtKB-UniRule"/>
</dbReference>
<comment type="caution">
    <text evidence="10">The sequence shown here is derived from an EMBL/GenBank/DDBJ whole genome shotgun (WGS) entry which is preliminary data.</text>
</comment>
<dbReference type="NCBIfam" id="TIGR00244">
    <property type="entry name" value="transcriptional regulator NrdR"/>
    <property type="match status" value="1"/>
</dbReference>
<feature type="domain" description="ATP-cone" evidence="9">
    <location>
        <begin position="49"/>
        <end position="139"/>
    </location>
</feature>